<feature type="compositionally biased region" description="Gly residues" evidence="1">
    <location>
        <begin position="383"/>
        <end position="418"/>
    </location>
</feature>
<comment type="caution">
    <text evidence="2">The sequence shown here is derived from an EMBL/GenBank/DDBJ whole genome shotgun (WGS) entry which is preliminary data.</text>
</comment>
<feature type="compositionally biased region" description="Acidic residues" evidence="1">
    <location>
        <begin position="1257"/>
        <end position="1267"/>
    </location>
</feature>
<feature type="region of interest" description="Disordered" evidence="1">
    <location>
        <begin position="809"/>
        <end position="835"/>
    </location>
</feature>
<evidence type="ECO:0000256" key="1">
    <source>
        <dbReference type="SAM" id="MobiDB-lite"/>
    </source>
</evidence>
<reference evidence="2" key="1">
    <citation type="submission" date="2023-03" db="EMBL/GenBank/DDBJ databases">
        <title>Massive genome expansion in bonnet fungi (Mycena s.s.) driven by repeated elements and novel gene families across ecological guilds.</title>
        <authorList>
            <consortium name="Lawrence Berkeley National Laboratory"/>
            <person name="Harder C.B."/>
            <person name="Miyauchi S."/>
            <person name="Viragh M."/>
            <person name="Kuo A."/>
            <person name="Thoen E."/>
            <person name="Andreopoulos B."/>
            <person name="Lu D."/>
            <person name="Skrede I."/>
            <person name="Drula E."/>
            <person name="Henrissat B."/>
            <person name="Morin E."/>
            <person name="Kohler A."/>
            <person name="Barry K."/>
            <person name="LaButti K."/>
            <person name="Morin E."/>
            <person name="Salamov A."/>
            <person name="Lipzen A."/>
            <person name="Mereny Z."/>
            <person name="Hegedus B."/>
            <person name="Baldrian P."/>
            <person name="Stursova M."/>
            <person name="Weitz H."/>
            <person name="Taylor A."/>
            <person name="Grigoriev I.V."/>
            <person name="Nagy L.G."/>
            <person name="Martin F."/>
            <person name="Kauserud H."/>
        </authorList>
    </citation>
    <scope>NUCLEOTIDE SEQUENCE</scope>
    <source>
        <strain evidence="2">CBHHK173m</strain>
    </source>
</reference>
<keyword evidence="3" id="KW-1185">Reference proteome</keyword>
<feature type="compositionally biased region" description="Pro residues" evidence="1">
    <location>
        <begin position="373"/>
        <end position="382"/>
    </location>
</feature>
<evidence type="ECO:0000313" key="2">
    <source>
        <dbReference type="EMBL" id="KAJ7077659.1"/>
    </source>
</evidence>
<accession>A0AAD6TS40</accession>
<organism evidence="2 3">
    <name type="scientific">Mycena belliarum</name>
    <dbReference type="NCBI Taxonomy" id="1033014"/>
    <lineage>
        <taxon>Eukaryota</taxon>
        <taxon>Fungi</taxon>
        <taxon>Dikarya</taxon>
        <taxon>Basidiomycota</taxon>
        <taxon>Agaricomycotina</taxon>
        <taxon>Agaricomycetes</taxon>
        <taxon>Agaricomycetidae</taxon>
        <taxon>Agaricales</taxon>
        <taxon>Marasmiineae</taxon>
        <taxon>Mycenaceae</taxon>
        <taxon>Mycena</taxon>
    </lineage>
</organism>
<feature type="region of interest" description="Disordered" evidence="1">
    <location>
        <begin position="307"/>
        <end position="459"/>
    </location>
</feature>
<feature type="compositionally biased region" description="Pro residues" evidence="1">
    <location>
        <begin position="433"/>
        <end position="442"/>
    </location>
</feature>
<protein>
    <submittedName>
        <fullName evidence="2">Uncharacterized protein</fullName>
    </submittedName>
</protein>
<dbReference type="EMBL" id="JARJCN010000071">
    <property type="protein sequence ID" value="KAJ7077659.1"/>
    <property type="molecule type" value="Genomic_DNA"/>
</dbReference>
<gene>
    <name evidence="2" type="ORF">B0H15DRAFT_924931</name>
</gene>
<name>A0AAD6TS40_9AGAR</name>
<evidence type="ECO:0000313" key="3">
    <source>
        <dbReference type="Proteomes" id="UP001222325"/>
    </source>
</evidence>
<dbReference type="Proteomes" id="UP001222325">
    <property type="component" value="Unassembled WGS sequence"/>
</dbReference>
<feature type="compositionally biased region" description="Basic and acidic residues" evidence="1">
    <location>
        <begin position="907"/>
        <end position="921"/>
    </location>
</feature>
<feature type="region of interest" description="Disordered" evidence="1">
    <location>
        <begin position="1237"/>
        <end position="1280"/>
    </location>
</feature>
<proteinExistence type="predicted"/>
<sequence length="1362" mass="148577">MTARTKLEDGDIWDEGDERPDGVLRYSVSTMLMSKMIEVCDELQWFLREASHLVPQRDRYFRVDPSSNNVAKIKIAWQLLSNRLALGKKFFDKYMSEVLEEEPLLSPTSTSPSIIEGLQSLETVDQRLRHLEPLDSPGKRLHLLTSDWNKMLETREGRTSPERAEEKEGSTDLRADVGSRNIFESPKPESPLNLIPPRSHPSPLKPPSTIGTPRGQSTLLGVKEKYKSSGSFLNQLSDQTGGYPEAPENLTVDPNILSNLLAGPLGSRGDQFRATFGEAYPSMADTRRTSAASAYSDPSNWRNRYSESHLAQPAGKQADKASAREMASFGDDVESSTPRPDVATSPSVFPPDQPTRAPDEPPPGNPPKGGGDPPWPNQPPQGSPGGGTGPPYRGGSGGGGGGHGGPPFGGGGGGGRGPAGPPGPQGPMGPMGPQAPGPPGPPGGGGAAAVADPNRPPAPYGVAVPTIDVKLKQADLPSWDGNHDTAIKYFWDISQKAALQGDIPQALGYWLGSRLVEDSPQAHMRTHWILYLQAIRDDYLGPSIYELQRFRQRGHELETPASFIARRIMWTRMLVHSDDGGPGEVYHVMEKAPVSWGPILILENIASTGILYSRATEHSLALIQAHKMESSKLLTTENLGAALKAIGVNTERPRFGTRQANLTSVDGASNEHDSAWPLGGDVAEMGGGVSESPDDEVLRQVYQTLKDRSKGAAPRTYPFPKNDHVVTKLGKMPPGPCRLCGSEKHWNRECPNYRAANRSESRPPSDDEVMYDNAFSVLLNQALARSDLDFGAQDFESASLLSNLRECKTANGSSSSLGEARDSSELGNALESPTPLTELPAIGQLATDEQNATQEGRLSRRGWGATIEEVVDEDDVTARAKPKATEGLLEEATADAREGAGDEPPEEELHPRWDSRRRAREARQDKVAEAFWLNDGRMFPEDAETVESDSDSDLDDAEWDFEAMSAEYGRAQPSMSDSDEPKKVRLHKKRQAAPGRSAIGTSVLSVRGWIGSMDAPEVDLRLDSCADTLQKKPPIKKGLPMRLIQLTQEESNIAGFITIPIFMLSDDGEAYVVPGMSDYSTTYELAKVHVNNWKHTVRAENVRRTNDYSRVMISEVLSPALKARRHRTRLAAERDRLVVRAAQDYRIRAHECRSIVVTGHFDGDKDCGSYFAVPNVLISSRNPRIPVTNPTDQPRMIRKGEAIGLLTDPEDREEYAKAATAMAAIIKANMSAEGSLKPDVASAASPGGATTPATGVSEDDATGEAEDYGPKTAAMPDPEDYDSARMKEYIDVDQAWEMLRNRVKAFGFDGRLGHHPSKVHIRTVDGQVPIAPVERPSCHCVSEWEATILRGLSQVERRHHRR</sequence>
<feature type="region of interest" description="Disordered" evidence="1">
    <location>
        <begin position="152"/>
        <end position="216"/>
    </location>
</feature>
<feature type="region of interest" description="Disordered" evidence="1">
    <location>
        <begin position="877"/>
        <end position="921"/>
    </location>
</feature>
<feature type="compositionally biased region" description="Low complexity" evidence="1">
    <location>
        <begin position="1240"/>
        <end position="1256"/>
    </location>
</feature>
<feature type="compositionally biased region" description="Basic and acidic residues" evidence="1">
    <location>
        <begin position="152"/>
        <end position="177"/>
    </location>
</feature>